<dbReference type="PANTHER" id="PTHR24002:SF3">
    <property type="entry name" value="SOLUTE CARRIER FAMILY 22 MEMBER 18"/>
    <property type="match status" value="1"/>
</dbReference>
<feature type="transmembrane region" description="Helical" evidence="5">
    <location>
        <begin position="231"/>
        <end position="251"/>
    </location>
</feature>
<name>A0A382APT0_9ZZZZ</name>
<dbReference type="GO" id="GO:0016020">
    <property type="term" value="C:membrane"/>
    <property type="evidence" value="ECO:0007669"/>
    <property type="project" value="UniProtKB-SubCell"/>
</dbReference>
<dbReference type="Pfam" id="PF07690">
    <property type="entry name" value="MFS_1"/>
    <property type="match status" value="1"/>
</dbReference>
<evidence type="ECO:0000313" key="7">
    <source>
        <dbReference type="EMBL" id="SVB03570.1"/>
    </source>
</evidence>
<dbReference type="InterPro" id="IPR020846">
    <property type="entry name" value="MFS_dom"/>
</dbReference>
<dbReference type="SUPFAM" id="SSF103473">
    <property type="entry name" value="MFS general substrate transporter"/>
    <property type="match status" value="1"/>
</dbReference>
<feature type="transmembrane region" description="Helical" evidence="5">
    <location>
        <begin position="147"/>
        <end position="179"/>
    </location>
</feature>
<dbReference type="InterPro" id="IPR036259">
    <property type="entry name" value="MFS_trans_sf"/>
</dbReference>
<dbReference type="Gene3D" id="1.20.1250.20">
    <property type="entry name" value="MFS general substrate transporter like domains"/>
    <property type="match status" value="1"/>
</dbReference>
<evidence type="ECO:0000259" key="6">
    <source>
        <dbReference type="PROSITE" id="PS50850"/>
    </source>
</evidence>
<evidence type="ECO:0000256" key="1">
    <source>
        <dbReference type="ARBA" id="ARBA00004141"/>
    </source>
</evidence>
<feature type="transmembrane region" description="Helical" evidence="5">
    <location>
        <begin position="20"/>
        <end position="42"/>
    </location>
</feature>
<dbReference type="InterPro" id="IPR001958">
    <property type="entry name" value="Tet-R_TetA/multi-R_MdtG-like"/>
</dbReference>
<dbReference type="GO" id="GO:0022857">
    <property type="term" value="F:transmembrane transporter activity"/>
    <property type="evidence" value="ECO:0007669"/>
    <property type="project" value="InterPro"/>
</dbReference>
<dbReference type="PANTHER" id="PTHR24002">
    <property type="entry name" value="SOLUTE CARRIER FAMILY 22 MEMBER 18"/>
    <property type="match status" value="1"/>
</dbReference>
<evidence type="ECO:0000256" key="3">
    <source>
        <dbReference type="ARBA" id="ARBA00022989"/>
    </source>
</evidence>
<dbReference type="PRINTS" id="PR01035">
    <property type="entry name" value="TCRTETA"/>
</dbReference>
<evidence type="ECO:0000256" key="2">
    <source>
        <dbReference type="ARBA" id="ARBA00022692"/>
    </source>
</evidence>
<accession>A0A382APT0</accession>
<feature type="transmembrane region" description="Helical" evidence="5">
    <location>
        <begin position="116"/>
        <end position="135"/>
    </location>
</feature>
<protein>
    <recommendedName>
        <fullName evidence="6">Major facilitator superfamily (MFS) profile domain-containing protein</fullName>
    </recommendedName>
</protein>
<organism evidence="7">
    <name type="scientific">marine metagenome</name>
    <dbReference type="NCBI Taxonomy" id="408172"/>
    <lineage>
        <taxon>unclassified sequences</taxon>
        <taxon>metagenomes</taxon>
        <taxon>ecological metagenomes</taxon>
    </lineage>
</organism>
<reference evidence="7" key="1">
    <citation type="submission" date="2018-05" db="EMBL/GenBank/DDBJ databases">
        <authorList>
            <person name="Lanie J.A."/>
            <person name="Ng W.-L."/>
            <person name="Kazmierczak K.M."/>
            <person name="Andrzejewski T.M."/>
            <person name="Davidsen T.M."/>
            <person name="Wayne K.J."/>
            <person name="Tettelin H."/>
            <person name="Glass J.I."/>
            <person name="Rusch D."/>
            <person name="Podicherti R."/>
            <person name="Tsui H.-C.T."/>
            <person name="Winkler M.E."/>
        </authorList>
    </citation>
    <scope>NUCLEOTIDE SEQUENCE</scope>
</reference>
<feature type="transmembrane region" description="Helical" evidence="5">
    <location>
        <begin position="80"/>
        <end position="104"/>
    </location>
</feature>
<comment type="subcellular location">
    <subcellularLocation>
        <location evidence="1">Membrane</location>
        <topology evidence="1">Multi-pass membrane protein</topology>
    </subcellularLocation>
</comment>
<evidence type="ECO:0000256" key="4">
    <source>
        <dbReference type="ARBA" id="ARBA00023136"/>
    </source>
</evidence>
<sequence>MFGPAIGGLLAGPDVETANYLLPALAAGVVSLIAMLGAWLMLPESLPAERRRPLFGRRIESEQRGSASAGPTGLLQRPNLLRLVISAFMFFVAMSLMESIFPLWSNNLFNLGPSDIGWLFLGIGAISVIIQGVLIGKLVPRFGEKKLALFAVVMFGIGMLVMVAAGAIWQVLLGVAFFATGTGFLNPSLSSLVSQTAADNERGSVMGQYQAASALGRIGGPSVSGMLYTDVSFAAPFALGGLIMLPVLMLISSTQIMTRPASKSGASD</sequence>
<keyword evidence="2 5" id="KW-0812">Transmembrane</keyword>
<dbReference type="InterPro" id="IPR011701">
    <property type="entry name" value="MFS"/>
</dbReference>
<evidence type="ECO:0000256" key="5">
    <source>
        <dbReference type="SAM" id="Phobius"/>
    </source>
</evidence>
<dbReference type="EMBL" id="UINC01026324">
    <property type="protein sequence ID" value="SVB03570.1"/>
    <property type="molecule type" value="Genomic_DNA"/>
</dbReference>
<dbReference type="PROSITE" id="PS50850">
    <property type="entry name" value="MFS"/>
    <property type="match status" value="1"/>
</dbReference>
<gene>
    <name evidence="7" type="ORF">METZ01_LOCUS156424</name>
</gene>
<feature type="domain" description="Major facilitator superfamily (MFS) profile" evidence="6">
    <location>
        <begin position="79"/>
        <end position="268"/>
    </location>
</feature>
<proteinExistence type="predicted"/>
<dbReference type="GO" id="GO:0005635">
    <property type="term" value="C:nuclear envelope"/>
    <property type="evidence" value="ECO:0007669"/>
    <property type="project" value="TreeGrafter"/>
</dbReference>
<keyword evidence="3 5" id="KW-1133">Transmembrane helix</keyword>
<keyword evidence="4 5" id="KW-0472">Membrane</keyword>
<dbReference type="AlphaFoldDB" id="A0A382APT0"/>